<feature type="domain" description="ATP phosphoribosyltransferase catalytic" evidence="14">
    <location>
        <begin position="57"/>
        <end position="209"/>
    </location>
</feature>
<evidence type="ECO:0000256" key="5">
    <source>
        <dbReference type="ARBA" id="ARBA00022490"/>
    </source>
</evidence>
<evidence type="ECO:0000256" key="10">
    <source>
        <dbReference type="ARBA" id="ARBA00022840"/>
    </source>
</evidence>
<keyword evidence="7 15" id="KW-0328">Glycosyltransferase</keyword>
<evidence type="ECO:0000313" key="15">
    <source>
        <dbReference type="EMBL" id="QED25710.1"/>
    </source>
</evidence>
<evidence type="ECO:0000256" key="8">
    <source>
        <dbReference type="ARBA" id="ARBA00022679"/>
    </source>
</evidence>
<evidence type="ECO:0000256" key="13">
    <source>
        <dbReference type="NCBIfam" id="TIGR00070"/>
    </source>
</evidence>
<dbReference type="PANTHER" id="PTHR21403:SF10">
    <property type="entry name" value="ATP PHOSPHORIBOSYLTRANSFERASE"/>
    <property type="match status" value="1"/>
</dbReference>
<dbReference type="GO" id="GO:0005524">
    <property type="term" value="F:ATP binding"/>
    <property type="evidence" value="ECO:0007669"/>
    <property type="project" value="UniProtKB-KW"/>
</dbReference>
<dbReference type="PANTHER" id="PTHR21403">
    <property type="entry name" value="ATP PHOSPHORIBOSYLTRANSFERASE ATP-PRTASE"/>
    <property type="match status" value="1"/>
</dbReference>
<keyword evidence="8 15" id="KW-0808">Transferase</keyword>
<evidence type="ECO:0000256" key="9">
    <source>
        <dbReference type="ARBA" id="ARBA00022741"/>
    </source>
</evidence>
<dbReference type="RefSeq" id="WP_146956527.1">
    <property type="nucleotide sequence ID" value="NZ_CP042467.1"/>
</dbReference>
<sequence length="229" mass="25933">MNRHLKIAIPKGPYEPQLREQFGAAGFPIPEGRDQHRLEATFEDESWTVDIIRIASADMGTYVERGAVQVGVMSTDAIHELNVDVWRPYTFACGAAPIILAARRDQTLARLHSLPHLRLATAIPRFTREWFSTRGFNVEIVHVHDDHLRAVQMGLADGLVSLLHDPNPLLNNDFRALEQLGISELKLVVNNAISSYRRKFIRHIMDQLEAHRPPATPPVQIPYDTEDPE</sequence>
<dbReference type="KEGG" id="bbae:FRD01_00205"/>
<keyword evidence="6" id="KW-0028">Amino-acid biosynthesis</keyword>
<organism evidence="15 16">
    <name type="scientific">Microvenator marinus</name>
    <dbReference type="NCBI Taxonomy" id="2600177"/>
    <lineage>
        <taxon>Bacteria</taxon>
        <taxon>Deltaproteobacteria</taxon>
        <taxon>Bradymonadales</taxon>
        <taxon>Microvenatoraceae</taxon>
        <taxon>Microvenator</taxon>
    </lineage>
</organism>
<name>A0A5B8XIZ9_9DELT</name>
<keyword evidence="9" id="KW-0547">Nucleotide-binding</keyword>
<proteinExistence type="predicted"/>
<evidence type="ECO:0000256" key="7">
    <source>
        <dbReference type="ARBA" id="ARBA00022676"/>
    </source>
</evidence>
<evidence type="ECO:0000256" key="11">
    <source>
        <dbReference type="ARBA" id="ARBA00023102"/>
    </source>
</evidence>
<accession>A0A5B8XIZ9</accession>
<dbReference type="Gene3D" id="3.40.190.10">
    <property type="entry name" value="Periplasmic binding protein-like II"/>
    <property type="match status" value="2"/>
</dbReference>
<evidence type="ECO:0000313" key="16">
    <source>
        <dbReference type="Proteomes" id="UP000321595"/>
    </source>
</evidence>
<dbReference type="NCBIfam" id="TIGR00070">
    <property type="entry name" value="hisG"/>
    <property type="match status" value="1"/>
</dbReference>
<evidence type="ECO:0000256" key="6">
    <source>
        <dbReference type="ARBA" id="ARBA00022605"/>
    </source>
</evidence>
<dbReference type="InterPro" id="IPR001348">
    <property type="entry name" value="ATP_PRibTrfase_HisG"/>
</dbReference>
<evidence type="ECO:0000256" key="2">
    <source>
        <dbReference type="ARBA" id="ARBA00004496"/>
    </source>
</evidence>
<dbReference type="GO" id="GO:0005737">
    <property type="term" value="C:cytoplasm"/>
    <property type="evidence" value="ECO:0007669"/>
    <property type="project" value="UniProtKB-SubCell"/>
</dbReference>
<reference evidence="15 16" key="1">
    <citation type="submission" date="2019-08" db="EMBL/GenBank/DDBJ databases">
        <authorList>
            <person name="Liang Q."/>
        </authorList>
    </citation>
    <scope>NUCLEOTIDE SEQUENCE [LARGE SCALE GENOMIC DNA]</scope>
    <source>
        <strain evidence="15 16">V1718</strain>
    </source>
</reference>
<keyword evidence="11" id="KW-0368">Histidine biosynthesis</keyword>
<dbReference type="Pfam" id="PF01634">
    <property type="entry name" value="HisG"/>
    <property type="match status" value="1"/>
</dbReference>
<evidence type="ECO:0000256" key="4">
    <source>
        <dbReference type="ARBA" id="ARBA00011946"/>
    </source>
</evidence>
<gene>
    <name evidence="15" type="primary">hisG</name>
    <name evidence="15" type="ORF">FRD01_00205</name>
</gene>
<dbReference type="AlphaFoldDB" id="A0A5B8XIZ9"/>
<comment type="pathway">
    <text evidence="3">Amino-acid biosynthesis; L-histidine biosynthesis; L-histidine from 5-phospho-alpha-D-ribose 1-diphosphate: step 1/9.</text>
</comment>
<comment type="subcellular location">
    <subcellularLocation>
        <location evidence="2">Cytoplasm</location>
    </subcellularLocation>
</comment>
<keyword evidence="10" id="KW-0067">ATP-binding</keyword>
<dbReference type="OrthoDB" id="9801867at2"/>
<comment type="catalytic activity">
    <reaction evidence="1">
        <text>1-(5-phospho-beta-D-ribosyl)-ATP + diphosphate = 5-phospho-alpha-D-ribose 1-diphosphate + ATP</text>
        <dbReference type="Rhea" id="RHEA:18473"/>
        <dbReference type="ChEBI" id="CHEBI:30616"/>
        <dbReference type="ChEBI" id="CHEBI:33019"/>
        <dbReference type="ChEBI" id="CHEBI:58017"/>
        <dbReference type="ChEBI" id="CHEBI:73183"/>
        <dbReference type="EC" id="2.4.2.17"/>
    </reaction>
</comment>
<evidence type="ECO:0000256" key="1">
    <source>
        <dbReference type="ARBA" id="ARBA00000915"/>
    </source>
</evidence>
<dbReference type="UniPathway" id="UPA00031">
    <property type="reaction ID" value="UER00006"/>
</dbReference>
<keyword evidence="5" id="KW-0963">Cytoplasm</keyword>
<dbReference type="GO" id="GO:0003879">
    <property type="term" value="F:ATP phosphoribosyltransferase activity"/>
    <property type="evidence" value="ECO:0007669"/>
    <property type="project" value="UniProtKB-UniRule"/>
</dbReference>
<comment type="function">
    <text evidence="12">Catalyzes the condensation of ATP and 5-phosphoribose 1-diphosphate to form N'-(5'-phosphoribosyl)-ATP (PR-ATP). Has a crucial role in the pathway because the rate of histidine biosynthesis seems to be controlled primarily by regulation of HisG enzymatic activity.</text>
</comment>
<dbReference type="InterPro" id="IPR013820">
    <property type="entry name" value="ATP_PRibTrfase_cat"/>
</dbReference>
<dbReference type="GO" id="GO:0000105">
    <property type="term" value="P:L-histidine biosynthetic process"/>
    <property type="evidence" value="ECO:0007669"/>
    <property type="project" value="UniProtKB-UniRule"/>
</dbReference>
<dbReference type="EC" id="2.4.2.17" evidence="4 13"/>
<evidence type="ECO:0000259" key="14">
    <source>
        <dbReference type="Pfam" id="PF01634"/>
    </source>
</evidence>
<evidence type="ECO:0000256" key="3">
    <source>
        <dbReference type="ARBA" id="ARBA00004667"/>
    </source>
</evidence>
<evidence type="ECO:0000256" key="12">
    <source>
        <dbReference type="ARBA" id="ARBA00024861"/>
    </source>
</evidence>
<dbReference type="SUPFAM" id="SSF53850">
    <property type="entry name" value="Periplasmic binding protein-like II"/>
    <property type="match status" value="1"/>
</dbReference>
<dbReference type="EMBL" id="CP042467">
    <property type="protein sequence ID" value="QED25710.1"/>
    <property type="molecule type" value="Genomic_DNA"/>
</dbReference>
<dbReference type="Proteomes" id="UP000321595">
    <property type="component" value="Chromosome"/>
</dbReference>
<protein>
    <recommendedName>
        <fullName evidence="4 13">ATP phosphoribosyltransferase</fullName>
        <ecNumber evidence="4 13">2.4.2.17</ecNumber>
    </recommendedName>
</protein>
<keyword evidence="16" id="KW-1185">Reference proteome</keyword>